<dbReference type="Gene3D" id="2.60.220.30">
    <property type="match status" value="1"/>
</dbReference>
<dbReference type="PROSITE" id="PS51450">
    <property type="entry name" value="LRR"/>
    <property type="match status" value="14"/>
</dbReference>
<reference evidence="5" key="1">
    <citation type="submission" date="2025-08" db="UniProtKB">
        <authorList>
            <consortium name="RefSeq"/>
        </authorList>
    </citation>
    <scope>IDENTIFICATION</scope>
    <source>
        <tissue evidence="5">Testes</tissue>
    </source>
</reference>
<dbReference type="Pfam" id="PF00531">
    <property type="entry name" value="Death"/>
    <property type="match status" value="1"/>
</dbReference>
<keyword evidence="4" id="KW-1185">Reference proteome</keyword>
<dbReference type="RefSeq" id="XP_006823254.1">
    <property type="nucleotide sequence ID" value="XM_006823191.1"/>
</dbReference>
<dbReference type="CDD" id="cd01670">
    <property type="entry name" value="Death"/>
    <property type="match status" value="1"/>
</dbReference>
<evidence type="ECO:0000256" key="1">
    <source>
        <dbReference type="ARBA" id="ARBA00022614"/>
    </source>
</evidence>
<dbReference type="PRINTS" id="PR00019">
    <property type="entry name" value="LEURICHRPT"/>
</dbReference>
<gene>
    <name evidence="5" type="primary">LOC100370876</name>
</gene>
<dbReference type="Pfam" id="PF00560">
    <property type="entry name" value="LRR_1"/>
    <property type="match status" value="1"/>
</dbReference>
<dbReference type="InterPro" id="IPR011029">
    <property type="entry name" value="DEATH-like_dom_sf"/>
</dbReference>
<dbReference type="InterPro" id="IPR032675">
    <property type="entry name" value="LRR_dom_sf"/>
</dbReference>
<dbReference type="InterPro" id="IPR001611">
    <property type="entry name" value="Leu-rich_rpt"/>
</dbReference>
<evidence type="ECO:0000313" key="4">
    <source>
        <dbReference type="Proteomes" id="UP000694865"/>
    </source>
</evidence>
<dbReference type="Gene3D" id="3.80.10.10">
    <property type="entry name" value="Ribonuclease Inhibitor"/>
    <property type="match status" value="8"/>
</dbReference>
<protein>
    <submittedName>
        <fullName evidence="5">Uncharacterized protein LOC100370876</fullName>
    </submittedName>
</protein>
<dbReference type="PROSITE" id="PS50017">
    <property type="entry name" value="DEATH_DOMAIN"/>
    <property type="match status" value="1"/>
</dbReference>
<dbReference type="InterPro" id="IPR050216">
    <property type="entry name" value="LRR_domain-containing"/>
</dbReference>
<dbReference type="SMART" id="SM00365">
    <property type="entry name" value="LRR_SD22"/>
    <property type="match status" value="17"/>
</dbReference>
<dbReference type="Proteomes" id="UP000694865">
    <property type="component" value="Unplaced"/>
</dbReference>
<keyword evidence="2" id="KW-0677">Repeat</keyword>
<dbReference type="Pfam" id="PF23598">
    <property type="entry name" value="LRR_14"/>
    <property type="match status" value="3"/>
</dbReference>
<evidence type="ECO:0000259" key="3">
    <source>
        <dbReference type="PROSITE" id="PS50017"/>
    </source>
</evidence>
<dbReference type="SMART" id="SM00364">
    <property type="entry name" value="LRR_BAC"/>
    <property type="match status" value="23"/>
</dbReference>
<keyword evidence="1" id="KW-0433">Leucine-rich repeat</keyword>
<organism evidence="4 5">
    <name type="scientific">Saccoglossus kowalevskii</name>
    <name type="common">Acorn worm</name>
    <dbReference type="NCBI Taxonomy" id="10224"/>
    <lineage>
        <taxon>Eukaryota</taxon>
        <taxon>Metazoa</taxon>
        <taxon>Hemichordata</taxon>
        <taxon>Enteropneusta</taxon>
        <taxon>Harrimaniidae</taxon>
        <taxon>Saccoglossus</taxon>
    </lineage>
</organism>
<feature type="domain" description="Death" evidence="3">
    <location>
        <begin position="1529"/>
        <end position="1614"/>
    </location>
</feature>
<dbReference type="InterPro" id="IPR055414">
    <property type="entry name" value="LRR_R13L4/SHOC2-like"/>
</dbReference>
<dbReference type="PANTHER" id="PTHR48051:SF1">
    <property type="entry name" value="RAS SUPPRESSOR PROTEIN 1"/>
    <property type="match status" value="1"/>
</dbReference>
<dbReference type="Pfam" id="PF13855">
    <property type="entry name" value="LRR_8"/>
    <property type="match status" value="5"/>
</dbReference>
<accession>A0ABM0MTB3</accession>
<dbReference type="Gene3D" id="1.10.533.10">
    <property type="entry name" value="Death Domain, Fas"/>
    <property type="match status" value="1"/>
</dbReference>
<dbReference type="InterPro" id="IPR000488">
    <property type="entry name" value="Death_dom"/>
</dbReference>
<evidence type="ECO:0000313" key="5">
    <source>
        <dbReference type="RefSeq" id="XP_006823254.1"/>
    </source>
</evidence>
<evidence type="ECO:0000256" key="2">
    <source>
        <dbReference type="ARBA" id="ARBA00022737"/>
    </source>
</evidence>
<dbReference type="InterPro" id="IPR003591">
    <property type="entry name" value="Leu-rich_rpt_typical-subtyp"/>
</dbReference>
<dbReference type="SUPFAM" id="SSF47986">
    <property type="entry name" value="DEATH domain"/>
    <property type="match status" value="1"/>
</dbReference>
<dbReference type="PANTHER" id="PTHR48051">
    <property type="match status" value="1"/>
</dbReference>
<proteinExistence type="predicted"/>
<sequence length="1616" mass="183996">MIELGISNNLLTVTMDLLTSFPDKQTTDISLQFMKLASLPPSIAEYKDCERLNLRCNSFSTLPPEISHLKKLNELNLSENCIENIPMSLYKLTALTVLNMNGNEIIGKLQPDISKLVNLQKLDLSVNNIEEIPRTILNLCALQELDLHYNMLSTIPCEVGQLVHLTDLNLSQNQLTELPITLGNLKRLQSLRVSDNKLLSVSMEIGMLVELRTLDLSKNEIVEIPSSIGKLKSLKMLHIDRNKLTNLPIDIGKLKNLQEINMSMNKILDFPESIGGLVNLQFLNAKNNQLKCLPVSFVNLSKLREVNVSNNYIESLPRSIGKLKDLKYLDISHNHLESLPPSIEMLRELTSLKMMRNQIKVLPREIGYLSSLSTLVIDDNPIREPPMVICNEGILGLQKYWQKKDQELLKNVKPNSEKVSLKQNDLTYIPKSISQYTHIQQLDLSRNKLSYLPLEMCQLTQLENLDISNNNLIDLPGSFSDLKILNLSRNNLTEFPDNLENIQQIDISQNCLQNIHIGMNLSKLTHVNMRDTKLKNFPLQLCSASELYHLNLSCNNIEEIPPGICNLQRLAIIDVCENKIRSIPKEIGNMNRLKELHISNNKIGNIPEPLCKLRELTLLDIRNNNLKELPPQFGELHELQILQLSGNVFNEFPPAISKLTKLVKLYLSGNNMTSIPSTIGRLKSLEEMSIDGNIITELPAELLELQIIKLQLIENQQDTPLKDFVAELSRLKQNGSTVAISPRIINRNSKLNSICVTGIKTGVSSTDVCKNVCMKGQNAIKKMWDELDIETLRRLEEDTSDIDFANRDLQKLPGVIGRFAELKKLNLKSNHLDTLPEEVSNLTSLESLNLADNSFENYPSVLSHLENLVTLNLNHNKLTAMHISLVNIKELDASHNNLVAIPNTVSQASQLTNKINDDPSITLDLKSLKVLRLTHNKLTSIPSVDSLLELTVLDISDNKLQKIPKQIRILKNLKELYLSNNEIKTVPCEITHLTELHELDISNNELEHLPPEIDNMTNLQSLYIQRNRLMELPRTIVHIDNLKYIDASGNSSMREPPADVCDLGINKIIEYWNNKEKEKQQLVFTLQPCQDDTYIDLLDGFRLKVLNKSVVEKTRVTVTSSINVKPSVLEPYHQIASDTIEISPTHPPLKKPVVLLHTFPKDNTKQGYIYHSDDKGQHWEKLSTDQNNNVIKSDTRVFGMFVVISAPRRENFNVPAAGGTIVSSASEDISVTFARNSTRDNRNESITMQIHNTDPSLRAVNIAFESNITFSPLLHLNHEGEDETRFRSLTTILPIPSSSSNVTTKIHVYVKRCSQKWEDYTERKVSLSKGHVSIHSDFMPQRCLISKAPIHLARSEISKHVIHVDQEFIHPVTKVKFLLMQLKGRPYCMRLSVVKKEEITEKINHEIANGYYSYFDSVSSSEDVDMAIDESIRVEISDGFSFTNEKRTLRFHLDDDNFISLKVKPEKRVKNEAVGHIKIIRKQQKLEQLFFYLRYCSSTEPITELRFGIAELDQEAENETVEVQPTDLDRAINITVDNLMSDEWKHLARRELQITDPDIERIENRNPNQKREQIHQMLRMWRNRSGASATVGALIIALEEQKLKNISDEIRSKIEV</sequence>
<dbReference type="SMART" id="SM00005">
    <property type="entry name" value="DEATH"/>
    <property type="match status" value="1"/>
</dbReference>
<dbReference type="GeneID" id="100370876"/>
<dbReference type="SUPFAM" id="SSF52058">
    <property type="entry name" value="L domain-like"/>
    <property type="match status" value="4"/>
</dbReference>
<dbReference type="SMART" id="SM00369">
    <property type="entry name" value="LRR_TYP"/>
    <property type="match status" value="28"/>
</dbReference>
<name>A0ABM0MTB3_SACKO</name>